<evidence type="ECO:0000313" key="2">
    <source>
        <dbReference type="Proteomes" id="UP000519439"/>
    </source>
</evidence>
<protein>
    <submittedName>
        <fullName evidence="1">Uncharacterized protein</fullName>
    </submittedName>
</protein>
<evidence type="ECO:0000313" key="1">
    <source>
        <dbReference type="EMBL" id="MBB4041242.1"/>
    </source>
</evidence>
<reference evidence="1 2" key="1">
    <citation type="submission" date="2020-08" db="EMBL/GenBank/DDBJ databases">
        <title>Genomic Encyclopedia of Type Strains, Phase IV (KMG-IV): sequencing the most valuable type-strain genomes for metagenomic binning, comparative biology and taxonomic classification.</title>
        <authorList>
            <person name="Goeker M."/>
        </authorList>
    </citation>
    <scope>NUCLEOTIDE SEQUENCE [LARGE SCALE GENOMIC DNA]</scope>
    <source>
        <strain evidence="1 2">DSM 15743</strain>
    </source>
</reference>
<accession>A0A7W6IGU4</accession>
<dbReference type="EMBL" id="JACIDC010000010">
    <property type="protein sequence ID" value="MBB4041242.1"/>
    <property type="molecule type" value="Genomic_DNA"/>
</dbReference>
<name>A0A7W6IGU4_9HYPH</name>
<proteinExistence type="predicted"/>
<dbReference type="AlphaFoldDB" id="A0A7W6IGU4"/>
<keyword evidence="2" id="KW-1185">Reference proteome</keyword>
<dbReference type="Proteomes" id="UP000519439">
    <property type="component" value="Unassembled WGS sequence"/>
</dbReference>
<organism evidence="1 2">
    <name type="scientific">Microvirga flocculans</name>
    <dbReference type="NCBI Taxonomy" id="217168"/>
    <lineage>
        <taxon>Bacteria</taxon>
        <taxon>Pseudomonadati</taxon>
        <taxon>Pseudomonadota</taxon>
        <taxon>Alphaproteobacteria</taxon>
        <taxon>Hyphomicrobiales</taxon>
        <taxon>Methylobacteriaceae</taxon>
        <taxon>Microvirga</taxon>
    </lineage>
</organism>
<sequence length="59" mass="6725">MFKVGQVVQPRSVSQKLPHDRFRILRLLPSTAGGMPLYCIRNDAEMIERVVEQNDIEAA</sequence>
<comment type="caution">
    <text evidence="1">The sequence shown here is derived from an EMBL/GenBank/DDBJ whole genome shotgun (WGS) entry which is preliminary data.</text>
</comment>
<gene>
    <name evidence="1" type="ORF">GGR34_002912</name>
</gene>